<protein>
    <submittedName>
        <fullName evidence="1">Uncharacterized protein</fullName>
    </submittedName>
</protein>
<reference evidence="1 2" key="1">
    <citation type="submission" date="2019-02" db="EMBL/GenBank/DDBJ databases">
        <title>Deep-cultivation of Planctomycetes and their phenomic and genomic characterization uncovers novel biology.</title>
        <authorList>
            <person name="Wiegand S."/>
            <person name="Jogler M."/>
            <person name="Boedeker C."/>
            <person name="Pinto D."/>
            <person name="Vollmers J."/>
            <person name="Rivas-Marin E."/>
            <person name="Kohn T."/>
            <person name="Peeters S.H."/>
            <person name="Heuer A."/>
            <person name="Rast P."/>
            <person name="Oberbeckmann S."/>
            <person name="Bunk B."/>
            <person name="Jeske O."/>
            <person name="Meyerdierks A."/>
            <person name="Storesund J.E."/>
            <person name="Kallscheuer N."/>
            <person name="Luecker S."/>
            <person name="Lage O.M."/>
            <person name="Pohl T."/>
            <person name="Merkel B.J."/>
            <person name="Hornburger P."/>
            <person name="Mueller R.-W."/>
            <person name="Bruemmer F."/>
            <person name="Labrenz M."/>
            <person name="Spormann A.M."/>
            <person name="Op den Camp H."/>
            <person name="Overmann J."/>
            <person name="Amann R."/>
            <person name="Jetten M.S.M."/>
            <person name="Mascher T."/>
            <person name="Medema M.H."/>
            <person name="Devos D.P."/>
            <person name="Kaster A.-K."/>
            <person name="Ovreas L."/>
            <person name="Rohde M."/>
            <person name="Galperin M.Y."/>
            <person name="Jogler C."/>
        </authorList>
    </citation>
    <scope>NUCLEOTIDE SEQUENCE [LARGE SCALE GENOMIC DNA]</scope>
    <source>
        <strain evidence="1 2">FF011L</strain>
    </source>
</reference>
<organism evidence="1 2">
    <name type="scientific">Roseimaritima multifibrata</name>
    <dbReference type="NCBI Taxonomy" id="1930274"/>
    <lineage>
        <taxon>Bacteria</taxon>
        <taxon>Pseudomonadati</taxon>
        <taxon>Planctomycetota</taxon>
        <taxon>Planctomycetia</taxon>
        <taxon>Pirellulales</taxon>
        <taxon>Pirellulaceae</taxon>
        <taxon>Roseimaritima</taxon>
    </lineage>
</organism>
<sequence>MHRDYRSVLRTESVANDRFRLGRRAIYQLGICGYPRWHRHHGFVPALRAYFLGAKGSRSLQARRAETISAGGEAPRIRLSAAEKARGLCDK</sequence>
<dbReference type="AlphaFoldDB" id="A0A517MDU9"/>
<dbReference type="KEGG" id="rml:FF011L_17610"/>
<dbReference type="EMBL" id="CP036262">
    <property type="protein sequence ID" value="QDS93006.1"/>
    <property type="molecule type" value="Genomic_DNA"/>
</dbReference>
<keyword evidence="2" id="KW-1185">Reference proteome</keyword>
<gene>
    <name evidence="1" type="ORF">FF011L_17610</name>
</gene>
<evidence type="ECO:0000313" key="1">
    <source>
        <dbReference type="EMBL" id="QDS93006.1"/>
    </source>
</evidence>
<proteinExistence type="predicted"/>
<name>A0A517MDU9_9BACT</name>
<evidence type="ECO:0000313" key="2">
    <source>
        <dbReference type="Proteomes" id="UP000320672"/>
    </source>
</evidence>
<accession>A0A517MDU9</accession>
<dbReference type="Proteomes" id="UP000320672">
    <property type="component" value="Chromosome"/>
</dbReference>